<dbReference type="Proteomes" id="UP000886858">
    <property type="component" value="Unassembled WGS sequence"/>
</dbReference>
<dbReference type="PANTHER" id="PTHR39193:SF1">
    <property type="entry name" value="5-DEOXY-GLUCURONATE ISOMERASE"/>
    <property type="match status" value="1"/>
</dbReference>
<proteinExistence type="predicted"/>
<dbReference type="AlphaFoldDB" id="A0A9D2I9Q3"/>
<evidence type="ECO:0000256" key="1">
    <source>
        <dbReference type="ARBA" id="ARBA00023235"/>
    </source>
</evidence>
<organism evidence="2 3">
    <name type="scientific">Candidatus Eisenbergiella merdipullorum</name>
    <dbReference type="NCBI Taxonomy" id="2838553"/>
    <lineage>
        <taxon>Bacteria</taxon>
        <taxon>Bacillati</taxon>
        <taxon>Bacillota</taxon>
        <taxon>Clostridia</taxon>
        <taxon>Lachnospirales</taxon>
        <taxon>Lachnospiraceae</taxon>
        <taxon>Eisenbergiella</taxon>
    </lineage>
</organism>
<sequence>MKEEKYSYKKTYVPAEGYTKICTAEESSLKQLEFGMIELKPGQSIEFDTMESETAFIILSGKADFVFDGAVYENVGVRRSVFEGKASTVYMPRHKKGTITGVWNVKIAVCQTKAETDTQPQLIPPEEVRVVTLGVKPWERETHFIMEEGCNAKRLCIGEALVTPGNWAGFPPHKHDVDHMPEEGILEELYYFLFQPEQGFAIQKLYTKDGEIDETYTVKQDELVEFPKGYHTTVGAPGYNTYFLWVMAGEHQGFFRSNDPDHDWVTATENMMKKNRT</sequence>
<dbReference type="PANTHER" id="PTHR39193">
    <property type="entry name" value="5-DEOXY-GLUCURONATE ISOMERASE"/>
    <property type="match status" value="1"/>
</dbReference>
<dbReference type="NCBIfam" id="TIGR04378">
    <property type="entry name" value="myo_inos_iolB"/>
    <property type="match status" value="1"/>
</dbReference>
<protein>
    <submittedName>
        <fullName evidence="2">5-deoxy-glucuronate isomerase</fullName>
        <ecNumber evidence="2">5.3.1.30</ecNumber>
    </submittedName>
</protein>
<dbReference type="InterPro" id="IPR021120">
    <property type="entry name" value="KduI/IolB_isomerase"/>
</dbReference>
<dbReference type="InterPro" id="IPR024203">
    <property type="entry name" value="Deoxy-glucuronate_isom_IolB"/>
</dbReference>
<dbReference type="EMBL" id="DWYY01000153">
    <property type="protein sequence ID" value="HJA94113.1"/>
    <property type="molecule type" value="Genomic_DNA"/>
</dbReference>
<dbReference type="InterPro" id="IPR014710">
    <property type="entry name" value="RmlC-like_jellyroll"/>
</dbReference>
<evidence type="ECO:0000313" key="2">
    <source>
        <dbReference type="EMBL" id="HJA94113.1"/>
    </source>
</evidence>
<dbReference type="GO" id="GO:0102482">
    <property type="term" value="F:5-deoxy-D-glucuronate isomerase activity"/>
    <property type="evidence" value="ECO:0007669"/>
    <property type="project" value="UniProtKB-EC"/>
</dbReference>
<dbReference type="InterPro" id="IPR011051">
    <property type="entry name" value="RmlC_Cupin_sf"/>
</dbReference>
<dbReference type="GO" id="GO:0008880">
    <property type="term" value="F:glucuronate isomerase activity"/>
    <property type="evidence" value="ECO:0007669"/>
    <property type="project" value="InterPro"/>
</dbReference>
<reference evidence="2" key="1">
    <citation type="journal article" date="2021" name="PeerJ">
        <title>Extensive microbial diversity within the chicken gut microbiome revealed by metagenomics and culture.</title>
        <authorList>
            <person name="Gilroy R."/>
            <person name="Ravi A."/>
            <person name="Getino M."/>
            <person name="Pursley I."/>
            <person name="Horton D.L."/>
            <person name="Alikhan N.F."/>
            <person name="Baker D."/>
            <person name="Gharbi K."/>
            <person name="Hall N."/>
            <person name="Watson M."/>
            <person name="Adriaenssens E.M."/>
            <person name="Foster-Nyarko E."/>
            <person name="Jarju S."/>
            <person name="Secka A."/>
            <person name="Antonio M."/>
            <person name="Oren A."/>
            <person name="Chaudhuri R.R."/>
            <person name="La Ragione R."/>
            <person name="Hildebrand F."/>
            <person name="Pallen M.J."/>
        </authorList>
    </citation>
    <scope>NUCLEOTIDE SEQUENCE</scope>
    <source>
        <strain evidence="2">CHK179-7159</strain>
    </source>
</reference>
<dbReference type="Gene3D" id="2.60.120.10">
    <property type="entry name" value="Jelly Rolls"/>
    <property type="match status" value="2"/>
</dbReference>
<dbReference type="PIRSF" id="PIRSF036628">
    <property type="entry name" value="IolB"/>
    <property type="match status" value="1"/>
</dbReference>
<keyword evidence="1 2" id="KW-0413">Isomerase</keyword>
<gene>
    <name evidence="2" type="primary">iolB</name>
    <name evidence="2" type="ORF">H9717_13565</name>
</gene>
<reference evidence="2" key="2">
    <citation type="submission" date="2021-04" db="EMBL/GenBank/DDBJ databases">
        <authorList>
            <person name="Gilroy R."/>
        </authorList>
    </citation>
    <scope>NUCLEOTIDE SEQUENCE</scope>
    <source>
        <strain evidence="2">CHK179-7159</strain>
    </source>
</reference>
<dbReference type="Pfam" id="PF04962">
    <property type="entry name" value="KduI"/>
    <property type="match status" value="1"/>
</dbReference>
<accession>A0A9D2I9Q3</accession>
<name>A0A9D2I9Q3_9FIRM</name>
<evidence type="ECO:0000313" key="3">
    <source>
        <dbReference type="Proteomes" id="UP000886858"/>
    </source>
</evidence>
<dbReference type="EC" id="5.3.1.30" evidence="2"/>
<dbReference type="GO" id="GO:0019310">
    <property type="term" value="P:inositol catabolic process"/>
    <property type="evidence" value="ECO:0007669"/>
    <property type="project" value="InterPro"/>
</dbReference>
<dbReference type="SUPFAM" id="SSF51182">
    <property type="entry name" value="RmlC-like cupins"/>
    <property type="match status" value="1"/>
</dbReference>
<comment type="caution">
    <text evidence="2">The sequence shown here is derived from an EMBL/GenBank/DDBJ whole genome shotgun (WGS) entry which is preliminary data.</text>
</comment>